<evidence type="ECO:0000256" key="18">
    <source>
        <dbReference type="ARBA" id="ARBA00042273"/>
    </source>
</evidence>
<keyword evidence="13" id="KW-0325">Glycoprotein</keyword>
<protein>
    <recommendedName>
        <fullName evidence="17">Zona pellucida sperm-binding protein 4</fullName>
    </recommendedName>
    <alternativeName>
        <fullName evidence="19">Zona pellucida glycoprotein 4</fullName>
    </alternativeName>
    <alternativeName>
        <fullName evidence="18">Zona pellucida protein B</fullName>
    </alternativeName>
</protein>
<dbReference type="RefSeq" id="XP_040480197.1">
    <property type="nucleotide sequence ID" value="XM_040624263.1"/>
</dbReference>
<keyword evidence="25" id="KW-1185">Reference proteome</keyword>
<feature type="domain" description="P-type" evidence="24">
    <location>
        <begin position="197"/>
        <end position="238"/>
    </location>
</feature>
<dbReference type="GO" id="GO:0035805">
    <property type="term" value="C:egg coat"/>
    <property type="evidence" value="ECO:0007669"/>
    <property type="project" value="UniProtKB-SubCell"/>
</dbReference>
<dbReference type="InterPro" id="IPR055356">
    <property type="entry name" value="ZP-N"/>
</dbReference>
<comment type="subcellular location">
    <subcellularLocation>
        <location evidence="1">Cell membrane</location>
        <topology evidence="1">Single-pass type I membrane protein</topology>
    </subcellularLocation>
    <subcellularLocation>
        <location evidence="15">Zona pellucida</location>
    </subcellularLocation>
</comment>
<evidence type="ECO:0000256" key="17">
    <source>
        <dbReference type="ARBA" id="ARBA00040238"/>
    </source>
</evidence>
<dbReference type="AlphaFoldDB" id="A0A8M1FE71"/>
<dbReference type="InterPro" id="IPR051148">
    <property type="entry name" value="Zona_Pellucida_Domain_gp"/>
</dbReference>
<name>A0A8M1FE71_URSMA</name>
<dbReference type="GO" id="GO:0007339">
    <property type="term" value="P:binding of sperm to zona pellucida"/>
    <property type="evidence" value="ECO:0007669"/>
    <property type="project" value="TreeGrafter"/>
</dbReference>
<feature type="signal peptide" evidence="22">
    <location>
        <begin position="1"/>
        <end position="40"/>
    </location>
</feature>
<keyword evidence="9 21" id="KW-1133">Transmembrane helix</keyword>
<keyword evidence="5" id="KW-0272">Extracellular matrix</keyword>
<reference evidence="26" key="1">
    <citation type="submission" date="2025-08" db="UniProtKB">
        <authorList>
            <consortium name="RefSeq"/>
        </authorList>
    </citation>
    <scope>IDENTIFICATION</scope>
    <source>
        <tissue evidence="26">Whole blood</tissue>
    </source>
</reference>
<dbReference type="PANTHER" id="PTHR23343">
    <property type="entry name" value="ZONA PELLUCIDA SPERM-BINDING PROTEIN"/>
    <property type="match status" value="1"/>
</dbReference>
<keyword evidence="7 21" id="KW-0812">Transmembrane</keyword>
<keyword evidence="6" id="KW-0165">Cleavage on pair of basic residues</keyword>
<evidence type="ECO:0000256" key="2">
    <source>
        <dbReference type="ARBA" id="ARBA00010863"/>
    </source>
</evidence>
<evidence type="ECO:0000256" key="19">
    <source>
        <dbReference type="ARBA" id="ARBA00042573"/>
    </source>
</evidence>
<evidence type="ECO:0000259" key="23">
    <source>
        <dbReference type="PROSITE" id="PS51034"/>
    </source>
</evidence>
<comment type="caution">
    <text evidence="20">Lacks conserved residue(s) required for the propagation of feature annotation.</text>
</comment>
<dbReference type="InterPro" id="IPR001507">
    <property type="entry name" value="ZP_dom"/>
</dbReference>
<keyword evidence="11 20" id="KW-1015">Disulfide bond</keyword>
<accession>A0A8M1FE71</accession>
<evidence type="ECO:0000256" key="15">
    <source>
        <dbReference type="ARBA" id="ARBA00024183"/>
    </source>
</evidence>
<comment type="similarity">
    <text evidence="2">Belongs to the ZP domain family. ZPB subfamily.</text>
</comment>
<dbReference type="KEGG" id="umr:103661955"/>
<dbReference type="SUPFAM" id="SSF57492">
    <property type="entry name" value="Trefoil"/>
    <property type="match status" value="1"/>
</dbReference>
<evidence type="ECO:0000256" key="1">
    <source>
        <dbReference type="ARBA" id="ARBA00004251"/>
    </source>
</evidence>
<dbReference type="Pfam" id="PF22821">
    <property type="entry name" value="ZP1_ZP4_Ig-like"/>
    <property type="match status" value="1"/>
</dbReference>
<evidence type="ECO:0000256" key="4">
    <source>
        <dbReference type="ARBA" id="ARBA00022525"/>
    </source>
</evidence>
<evidence type="ECO:0000313" key="25">
    <source>
        <dbReference type="Proteomes" id="UP000261680"/>
    </source>
</evidence>
<dbReference type="PROSITE" id="PS00682">
    <property type="entry name" value="ZP_1"/>
    <property type="match status" value="1"/>
</dbReference>
<dbReference type="InterPro" id="IPR017977">
    <property type="entry name" value="ZP_dom_CS"/>
</dbReference>
<evidence type="ECO:0000256" key="14">
    <source>
        <dbReference type="ARBA" id="ARBA00023279"/>
    </source>
</evidence>
<dbReference type="Gene3D" id="4.10.110.10">
    <property type="entry name" value="Spasmolytic Protein, domain 1"/>
    <property type="match status" value="1"/>
</dbReference>
<evidence type="ECO:0000256" key="9">
    <source>
        <dbReference type="ARBA" id="ARBA00022989"/>
    </source>
</evidence>
<dbReference type="PANTHER" id="PTHR23343:SF31">
    <property type="entry name" value="ZONA PELLUCIDA SPERM-BINDING PROTEIN 4"/>
    <property type="match status" value="1"/>
</dbReference>
<dbReference type="Pfam" id="PF00100">
    <property type="entry name" value="Zona_pellucida"/>
    <property type="match status" value="1"/>
</dbReference>
<dbReference type="Gene3D" id="2.60.40.3210">
    <property type="entry name" value="Zona pellucida, ZP-N domain"/>
    <property type="match status" value="1"/>
</dbReference>
<evidence type="ECO:0000256" key="13">
    <source>
        <dbReference type="ARBA" id="ARBA00023180"/>
    </source>
</evidence>
<evidence type="ECO:0000256" key="21">
    <source>
        <dbReference type="SAM" id="Phobius"/>
    </source>
</evidence>
<feature type="transmembrane region" description="Helical" evidence="21">
    <location>
        <begin position="564"/>
        <end position="586"/>
    </location>
</feature>
<sequence>MGSSGSWETRQVLRPVGAPSGAMWLLQSILLCFPLSLALSGHQKTKEPDYPGELHCGLWSLQFTINLSQGTAAPTLIAWDNLGQPHRLQNDSGCGTWLREGPGSSLVLEASYSGCYVTEWVRTTQSPGMLRPSAPPSEETPQDPHYIMLLGVEGVDVSGRSMVTKTKLLKCPVDSPDPTLLSSSPLQNVALDAPNADLCNSVPVWDRLPCAPSPITQGDCEKVGCCYNLEANSCYYGNTVTSHCTQDGHFSIAVSRKVTSPPLLLNSVRLAFRNDHECTPVMATRTFALFWFPFNSCGTTRRIIGDQAVYENELVATQDVRTWSHGSITRDSIFRLRVSCSYSISSNAFPVNVQVFTLPPPHPETQPGPLTLELKIAKDKHYGSYYTAGDYPVVKLLRDPIYVEVSLRHRTDPYLGLLLHYCWATPSTNPQHHLQWPMLVKGCPYTGDNYQTQLIPVQKALDPPFPSYYQRFSIFTFSFVDSVTKRALGGPVYLHCSASVCQPAGTPSCMITCPVARRRRNSNIHFYNHTANISSKGPMILLQATKDSSENLHKNSGSPVNSQALWMAGLSGTLIIGALLVSYLAIRKWR</sequence>
<feature type="chain" id="PRO_5035439991" description="Zona pellucida sperm-binding protein 4" evidence="22">
    <location>
        <begin position="41"/>
        <end position="590"/>
    </location>
</feature>
<evidence type="ECO:0000256" key="5">
    <source>
        <dbReference type="ARBA" id="ARBA00022530"/>
    </source>
</evidence>
<dbReference type="InterPro" id="IPR044913">
    <property type="entry name" value="P_trefoil_dom_sf"/>
</dbReference>
<keyword evidence="14" id="KW-0278">Fertilization</keyword>
<evidence type="ECO:0000256" key="12">
    <source>
        <dbReference type="ARBA" id="ARBA00023170"/>
    </source>
</evidence>
<keyword evidence="3" id="KW-1003">Cell membrane</keyword>
<evidence type="ECO:0000256" key="22">
    <source>
        <dbReference type="SAM" id="SignalP"/>
    </source>
</evidence>
<dbReference type="GO" id="GO:0035804">
    <property type="term" value="F:structural constituent of egg coat"/>
    <property type="evidence" value="ECO:0007669"/>
    <property type="project" value="TreeGrafter"/>
</dbReference>
<keyword evidence="12" id="KW-0675">Receptor</keyword>
<evidence type="ECO:0000256" key="7">
    <source>
        <dbReference type="ARBA" id="ARBA00022692"/>
    </source>
</evidence>
<dbReference type="CDD" id="cd00111">
    <property type="entry name" value="Trefoil"/>
    <property type="match status" value="1"/>
</dbReference>
<dbReference type="InterPro" id="IPR000519">
    <property type="entry name" value="P_trefoil_dom"/>
</dbReference>
<dbReference type="PRINTS" id="PR00023">
    <property type="entry name" value="ZPELLUCIDA"/>
</dbReference>
<dbReference type="Pfam" id="PF00088">
    <property type="entry name" value="Trefoil"/>
    <property type="match status" value="1"/>
</dbReference>
<evidence type="ECO:0000256" key="20">
    <source>
        <dbReference type="PROSITE-ProRule" id="PRU00779"/>
    </source>
</evidence>
<evidence type="ECO:0000313" key="26">
    <source>
        <dbReference type="RefSeq" id="XP_040480197.1"/>
    </source>
</evidence>
<evidence type="ECO:0000256" key="3">
    <source>
        <dbReference type="ARBA" id="ARBA00022475"/>
    </source>
</evidence>
<evidence type="ECO:0000256" key="16">
    <source>
        <dbReference type="ARBA" id="ARBA00037545"/>
    </source>
</evidence>
<dbReference type="InterPro" id="IPR054554">
    <property type="entry name" value="ZP1/4_Ig-like"/>
</dbReference>
<dbReference type="SMART" id="SM00241">
    <property type="entry name" value="ZP"/>
    <property type="match status" value="1"/>
</dbReference>
<dbReference type="GO" id="GO:0005886">
    <property type="term" value="C:plasma membrane"/>
    <property type="evidence" value="ECO:0007669"/>
    <property type="project" value="UniProtKB-SubCell"/>
</dbReference>
<dbReference type="GeneID" id="103661955"/>
<keyword evidence="8 22" id="KW-0732">Signal</keyword>
<dbReference type="CTD" id="57829"/>
<keyword evidence="10 21" id="KW-0472">Membrane</keyword>
<dbReference type="GO" id="GO:0060468">
    <property type="term" value="P:prevention of polyspermy"/>
    <property type="evidence" value="ECO:0007669"/>
    <property type="project" value="TreeGrafter"/>
</dbReference>
<dbReference type="InterPro" id="IPR017957">
    <property type="entry name" value="P_trefoil_CS"/>
</dbReference>
<evidence type="ECO:0000256" key="11">
    <source>
        <dbReference type="ARBA" id="ARBA00023157"/>
    </source>
</evidence>
<dbReference type="FunFam" id="2.60.40.4100:FF:000004">
    <property type="entry name" value="Zona pellucida sperm-binding protein 2"/>
    <property type="match status" value="1"/>
</dbReference>
<feature type="domain" description="ZP" evidence="23">
    <location>
        <begin position="243"/>
        <end position="520"/>
    </location>
</feature>
<dbReference type="InterPro" id="IPR055355">
    <property type="entry name" value="ZP-C"/>
</dbReference>
<proteinExistence type="inferred from homology"/>
<organism evidence="25 26">
    <name type="scientific">Ursus maritimus</name>
    <name type="common">Polar bear</name>
    <name type="synonym">Thalarctos maritimus</name>
    <dbReference type="NCBI Taxonomy" id="29073"/>
    <lineage>
        <taxon>Eukaryota</taxon>
        <taxon>Metazoa</taxon>
        <taxon>Chordata</taxon>
        <taxon>Craniata</taxon>
        <taxon>Vertebrata</taxon>
        <taxon>Euteleostomi</taxon>
        <taxon>Mammalia</taxon>
        <taxon>Eutheria</taxon>
        <taxon>Laurasiatheria</taxon>
        <taxon>Carnivora</taxon>
        <taxon>Caniformia</taxon>
        <taxon>Ursidae</taxon>
        <taxon>Ursus</taxon>
    </lineage>
</organism>
<evidence type="ECO:0000256" key="10">
    <source>
        <dbReference type="ARBA" id="ARBA00023136"/>
    </source>
</evidence>
<dbReference type="GO" id="GO:0032190">
    <property type="term" value="F:acrosin binding"/>
    <property type="evidence" value="ECO:0007669"/>
    <property type="project" value="TreeGrafter"/>
</dbReference>
<gene>
    <name evidence="26" type="primary">ZP4</name>
</gene>
<evidence type="ECO:0000256" key="8">
    <source>
        <dbReference type="ARBA" id="ARBA00022729"/>
    </source>
</evidence>
<dbReference type="OrthoDB" id="8919081at2759"/>
<dbReference type="InterPro" id="IPR048290">
    <property type="entry name" value="ZP_chr"/>
</dbReference>
<dbReference type="PROSITE" id="PS51034">
    <property type="entry name" value="ZP_2"/>
    <property type="match status" value="1"/>
</dbReference>
<evidence type="ECO:0000259" key="24">
    <source>
        <dbReference type="PROSITE" id="PS51448"/>
    </source>
</evidence>
<dbReference type="Gene3D" id="2.60.40.4100">
    <property type="entry name" value="Zona pellucida, ZP-C domain"/>
    <property type="match status" value="1"/>
</dbReference>
<keyword evidence="4" id="KW-0964">Secreted</keyword>
<feature type="disulfide bond" evidence="20">
    <location>
        <begin position="210"/>
        <end position="225"/>
    </location>
</feature>
<dbReference type="Proteomes" id="UP000261680">
    <property type="component" value="Unplaced"/>
</dbReference>
<dbReference type="Pfam" id="PF23344">
    <property type="entry name" value="ZP-N"/>
    <property type="match status" value="1"/>
</dbReference>
<dbReference type="PROSITE" id="PS51448">
    <property type="entry name" value="P_TREFOIL_2"/>
    <property type="match status" value="1"/>
</dbReference>
<dbReference type="PROSITE" id="PS00025">
    <property type="entry name" value="P_TREFOIL_1"/>
    <property type="match status" value="1"/>
</dbReference>
<comment type="function">
    <text evidence="16">Component of the zona pellucida, an extracellular matrix surrounding oocytes which mediates sperm binding, induction of the acrosome reaction and prevents post-fertilization polyspermy. The zona pellucida is composed of 3 to 4 glycoproteins, ZP1, ZP2, ZP3, and ZP4. ZP4 may act as a sperm receptor.</text>
</comment>
<dbReference type="SMART" id="SM00018">
    <property type="entry name" value="PD"/>
    <property type="match status" value="1"/>
</dbReference>
<dbReference type="InterPro" id="IPR042235">
    <property type="entry name" value="ZP-C_dom"/>
</dbReference>
<evidence type="ECO:0000256" key="6">
    <source>
        <dbReference type="ARBA" id="ARBA00022685"/>
    </source>
</evidence>